<name>A0A9N9SWL9_DIABA</name>
<proteinExistence type="predicted"/>
<evidence type="ECO:0000259" key="1">
    <source>
        <dbReference type="Pfam" id="PF00078"/>
    </source>
</evidence>
<protein>
    <recommendedName>
        <fullName evidence="1">Reverse transcriptase domain-containing protein</fullName>
    </recommendedName>
</protein>
<dbReference type="Proteomes" id="UP001153709">
    <property type="component" value="Chromosome 3"/>
</dbReference>
<gene>
    <name evidence="2" type="ORF">DIABBA_LOCUS4378</name>
</gene>
<feature type="domain" description="Reverse transcriptase" evidence="1">
    <location>
        <begin position="168"/>
        <end position="341"/>
    </location>
</feature>
<dbReference type="InterPro" id="IPR043502">
    <property type="entry name" value="DNA/RNA_pol_sf"/>
</dbReference>
<dbReference type="EMBL" id="OU898278">
    <property type="protein sequence ID" value="CAG9830692.1"/>
    <property type="molecule type" value="Genomic_DNA"/>
</dbReference>
<evidence type="ECO:0000313" key="3">
    <source>
        <dbReference type="Proteomes" id="UP001153709"/>
    </source>
</evidence>
<dbReference type="AlphaFoldDB" id="A0A9N9SWL9"/>
<evidence type="ECO:0000313" key="2">
    <source>
        <dbReference type="EMBL" id="CAG9830692.1"/>
    </source>
</evidence>
<dbReference type="OrthoDB" id="8197232at2759"/>
<dbReference type="PANTHER" id="PTHR33332">
    <property type="entry name" value="REVERSE TRANSCRIPTASE DOMAIN-CONTAINING PROTEIN"/>
    <property type="match status" value="1"/>
</dbReference>
<dbReference type="InterPro" id="IPR000477">
    <property type="entry name" value="RT_dom"/>
</dbReference>
<dbReference type="SUPFAM" id="SSF56672">
    <property type="entry name" value="DNA/RNA polymerases"/>
    <property type="match status" value="1"/>
</dbReference>
<dbReference type="Pfam" id="PF00078">
    <property type="entry name" value="RVT_1"/>
    <property type="match status" value="1"/>
</dbReference>
<keyword evidence="3" id="KW-1185">Reference proteome</keyword>
<accession>A0A9N9SWL9</accession>
<sequence>MKVALGEALKTVVKGKPVCEELACLQKELKVPPVNSELWISLPRTFSRSSAIFELPMDSRTFNTLTPIDYVKDNIYITSPRKLLYNCIFEKYRMENDDETEHDRQLHCKVDSPTKSTWRLVADVTNNVDNNGRKNICLKSDANYVIGECLIVANMFNVFFKNAPIENGIVSEYQHGFQAVKSTNTAVYSFYETLTNYIDADVSFDCVDHTLLINKLENIGIKDLLLKWIESYLSERRQYVSLSDVSQQSENICKSDYIYIHMGVPQGSVIGPILFLIYLNDIVSINSAVKFTLYADDTSIRISDKSHISLENKCNELLCDLSYWFSSNYLHLNADKTHAIHFHNRQKHLLDIELSIYSKQIEKV</sequence>
<organism evidence="2 3">
    <name type="scientific">Diabrotica balteata</name>
    <name type="common">Banded cucumber beetle</name>
    <dbReference type="NCBI Taxonomy" id="107213"/>
    <lineage>
        <taxon>Eukaryota</taxon>
        <taxon>Metazoa</taxon>
        <taxon>Ecdysozoa</taxon>
        <taxon>Arthropoda</taxon>
        <taxon>Hexapoda</taxon>
        <taxon>Insecta</taxon>
        <taxon>Pterygota</taxon>
        <taxon>Neoptera</taxon>
        <taxon>Endopterygota</taxon>
        <taxon>Coleoptera</taxon>
        <taxon>Polyphaga</taxon>
        <taxon>Cucujiformia</taxon>
        <taxon>Chrysomeloidea</taxon>
        <taxon>Chrysomelidae</taxon>
        <taxon>Galerucinae</taxon>
        <taxon>Diabroticina</taxon>
        <taxon>Diabroticites</taxon>
        <taxon>Diabrotica</taxon>
    </lineage>
</organism>
<reference evidence="2" key="1">
    <citation type="submission" date="2022-01" db="EMBL/GenBank/DDBJ databases">
        <authorList>
            <person name="King R."/>
        </authorList>
    </citation>
    <scope>NUCLEOTIDE SEQUENCE</scope>
</reference>
<dbReference type="GO" id="GO:0071897">
    <property type="term" value="P:DNA biosynthetic process"/>
    <property type="evidence" value="ECO:0007669"/>
    <property type="project" value="UniProtKB-ARBA"/>
</dbReference>